<reference evidence="2 3" key="1">
    <citation type="submission" date="2019-03" db="EMBL/GenBank/DDBJ databases">
        <title>Genomic Encyclopedia of Type Strains, Phase III (KMG-III): the genomes of soil and plant-associated and newly described type strains.</title>
        <authorList>
            <person name="Whitman W."/>
        </authorList>
    </citation>
    <scope>NUCLEOTIDE SEQUENCE [LARGE SCALE GENOMIC DNA]</scope>
    <source>
        <strain evidence="2 3">CECT 8446</strain>
    </source>
</reference>
<comment type="caution">
    <text evidence="2">The sequence shown here is derived from an EMBL/GenBank/DDBJ whole genome shotgun (WGS) entry which is preliminary data.</text>
</comment>
<proteinExistence type="predicted"/>
<accession>A0A4R6T989</accession>
<evidence type="ECO:0000313" key="2">
    <source>
        <dbReference type="EMBL" id="TDQ17548.1"/>
    </source>
</evidence>
<dbReference type="Proteomes" id="UP000294535">
    <property type="component" value="Unassembled WGS sequence"/>
</dbReference>
<protein>
    <submittedName>
        <fullName evidence="2">Uncharacterized protein</fullName>
    </submittedName>
</protein>
<sequence length="137" mass="15504">MKKLLFISLISILSSCACEPEQIAHFAFQGMEAMMGEGFMPSDEIRALGNFQEMNVGLNKSSETGSTIFLKLGNGDPKILSSQREILARKCAELYLRDFENAKEYDQITVQFIQTDPQNPENVAMEEYEFQVSDFDL</sequence>
<dbReference type="PROSITE" id="PS51257">
    <property type="entry name" value="PROKAR_LIPOPROTEIN"/>
    <property type="match status" value="1"/>
</dbReference>
<gene>
    <name evidence="2" type="ORF">DFQ04_2202</name>
</gene>
<dbReference type="OrthoDB" id="825810at2"/>
<feature type="chain" id="PRO_5020498390" evidence="1">
    <location>
        <begin position="18"/>
        <end position="137"/>
    </location>
</feature>
<keyword evidence="1" id="KW-0732">Signal</keyword>
<organism evidence="2 3">
    <name type="scientific">Algoriphagus boseongensis</name>
    <dbReference type="NCBI Taxonomy" id="1442587"/>
    <lineage>
        <taxon>Bacteria</taxon>
        <taxon>Pseudomonadati</taxon>
        <taxon>Bacteroidota</taxon>
        <taxon>Cytophagia</taxon>
        <taxon>Cytophagales</taxon>
        <taxon>Cyclobacteriaceae</taxon>
        <taxon>Algoriphagus</taxon>
    </lineage>
</organism>
<evidence type="ECO:0000256" key="1">
    <source>
        <dbReference type="SAM" id="SignalP"/>
    </source>
</evidence>
<feature type="signal peptide" evidence="1">
    <location>
        <begin position="1"/>
        <end position="17"/>
    </location>
</feature>
<keyword evidence="3" id="KW-1185">Reference proteome</keyword>
<dbReference type="RefSeq" id="WP_133555681.1">
    <property type="nucleotide sequence ID" value="NZ_SNYF01000006.1"/>
</dbReference>
<name>A0A4R6T989_9BACT</name>
<dbReference type="EMBL" id="SNYF01000006">
    <property type="protein sequence ID" value="TDQ17548.1"/>
    <property type="molecule type" value="Genomic_DNA"/>
</dbReference>
<dbReference type="AlphaFoldDB" id="A0A4R6T989"/>
<evidence type="ECO:0000313" key="3">
    <source>
        <dbReference type="Proteomes" id="UP000294535"/>
    </source>
</evidence>